<dbReference type="PROSITE" id="PS01008">
    <property type="entry name" value="DNAA"/>
    <property type="match status" value="1"/>
</dbReference>
<accession>A0ABY0FH33</accession>
<dbReference type="InterPro" id="IPR013317">
    <property type="entry name" value="DnaA_dom"/>
</dbReference>
<keyword evidence="3 8" id="KW-0235">DNA replication</keyword>
<keyword evidence="6 8" id="KW-0446">Lipid-binding</keyword>
<dbReference type="InterPro" id="IPR001957">
    <property type="entry name" value="Chromosome_initiator_DnaA"/>
</dbReference>
<feature type="binding site" evidence="8">
    <location>
        <position position="167"/>
    </location>
    <ligand>
        <name>ATP</name>
        <dbReference type="ChEBI" id="CHEBI:30616"/>
    </ligand>
</feature>
<comment type="subcellular location">
    <subcellularLocation>
        <location evidence="8">Cytoplasm</location>
    </subcellularLocation>
</comment>
<evidence type="ECO:0000256" key="9">
    <source>
        <dbReference type="NCBIfam" id="TIGR00362"/>
    </source>
</evidence>
<gene>
    <name evidence="8 14" type="primary">dnaA</name>
    <name evidence="14" type="ORF">G6CMJM_00637</name>
</gene>
<dbReference type="PANTHER" id="PTHR30050">
    <property type="entry name" value="CHROMOSOMAL REPLICATION INITIATOR PROTEIN DNAA"/>
    <property type="match status" value="1"/>
</dbReference>
<dbReference type="NCBIfam" id="TIGR00362">
    <property type="entry name" value="DnaA"/>
    <property type="match status" value="1"/>
</dbReference>
<dbReference type="Gene3D" id="3.40.50.300">
    <property type="entry name" value="P-loop containing nucleotide triphosphate hydrolases"/>
    <property type="match status" value="1"/>
</dbReference>
<feature type="binding site" evidence="8">
    <location>
        <position position="168"/>
    </location>
    <ligand>
        <name>ATP</name>
        <dbReference type="ChEBI" id="CHEBI:30616"/>
    </ligand>
</feature>
<dbReference type="InterPro" id="IPR003593">
    <property type="entry name" value="AAA+_ATPase"/>
</dbReference>
<dbReference type="SUPFAM" id="SSF52540">
    <property type="entry name" value="P-loop containing nucleoside triphosphate hydrolases"/>
    <property type="match status" value="1"/>
</dbReference>
<feature type="domain" description="AAA+ ATPase" evidence="12">
    <location>
        <begin position="154"/>
        <end position="285"/>
    </location>
</feature>
<dbReference type="SUPFAM" id="SSF48295">
    <property type="entry name" value="TrpR-like"/>
    <property type="match status" value="1"/>
</dbReference>
<comment type="caution">
    <text evidence="8">Lacks conserved residue(s) required for the propagation of feature annotation.</text>
</comment>
<dbReference type="SMART" id="SM00382">
    <property type="entry name" value="AAA"/>
    <property type="match status" value="1"/>
</dbReference>
<dbReference type="InterPro" id="IPR020591">
    <property type="entry name" value="Chromosome_initiator_DnaA-like"/>
</dbReference>
<feature type="binding site" evidence="8">
    <location>
        <position position="169"/>
    </location>
    <ligand>
        <name>ATP</name>
        <dbReference type="ChEBI" id="CHEBI:30616"/>
    </ligand>
</feature>
<comment type="similarity">
    <text evidence="1 8 11">Belongs to the DnaA family.</text>
</comment>
<evidence type="ECO:0000313" key="15">
    <source>
        <dbReference type="Proteomes" id="UP001190925"/>
    </source>
</evidence>
<keyword evidence="5 8" id="KW-0067">ATP-binding</keyword>
<feature type="region of interest" description="Domain IV, binds dsDNA" evidence="8">
    <location>
        <begin position="337"/>
        <end position="456"/>
    </location>
</feature>
<dbReference type="Pfam" id="PF00308">
    <property type="entry name" value="Bac_DnaA"/>
    <property type="match status" value="1"/>
</dbReference>
<evidence type="ECO:0000259" key="13">
    <source>
        <dbReference type="SMART" id="SM00760"/>
    </source>
</evidence>
<dbReference type="CDD" id="cd00009">
    <property type="entry name" value="AAA"/>
    <property type="match status" value="1"/>
</dbReference>
<comment type="subunit">
    <text evidence="8">Oligomerizes as a right-handed, spiral filament on DNA at oriC.</text>
</comment>
<dbReference type="CDD" id="cd06571">
    <property type="entry name" value="Bac_DnaA_C"/>
    <property type="match status" value="1"/>
</dbReference>
<evidence type="ECO:0000256" key="5">
    <source>
        <dbReference type="ARBA" id="ARBA00022840"/>
    </source>
</evidence>
<dbReference type="EMBL" id="PRLK01000017">
    <property type="protein sequence ID" value="RYC72264.1"/>
    <property type="molecule type" value="Genomic_DNA"/>
</dbReference>
<feature type="domain" description="Chromosomal replication initiator DnaA C-terminal" evidence="13">
    <location>
        <begin position="365"/>
        <end position="433"/>
    </location>
</feature>
<evidence type="ECO:0000256" key="7">
    <source>
        <dbReference type="ARBA" id="ARBA00023125"/>
    </source>
</evidence>
<dbReference type="Proteomes" id="UP001190925">
    <property type="component" value="Unassembled WGS sequence"/>
</dbReference>
<dbReference type="RefSeq" id="WP_129719026.1">
    <property type="nucleotide sequence ID" value="NZ_PRLK01000017.1"/>
</dbReference>
<evidence type="ECO:0000256" key="4">
    <source>
        <dbReference type="ARBA" id="ARBA00022741"/>
    </source>
</evidence>
<evidence type="ECO:0000256" key="6">
    <source>
        <dbReference type="ARBA" id="ARBA00023121"/>
    </source>
</evidence>
<feature type="region of interest" description="Domain III, AAA+ region" evidence="8">
    <location>
        <begin position="120"/>
        <end position="336"/>
    </location>
</feature>
<dbReference type="Gene3D" id="3.30.300.180">
    <property type="match status" value="1"/>
</dbReference>
<dbReference type="Pfam" id="PF08299">
    <property type="entry name" value="Bac_DnaA_C"/>
    <property type="match status" value="1"/>
</dbReference>
<dbReference type="InterPro" id="IPR027417">
    <property type="entry name" value="P-loop_NTPase"/>
</dbReference>
<keyword evidence="15" id="KW-1185">Reference proteome</keyword>
<evidence type="ECO:0000313" key="14">
    <source>
        <dbReference type="EMBL" id="RYC72264.1"/>
    </source>
</evidence>
<keyword evidence="2 8" id="KW-0963">Cytoplasm</keyword>
<dbReference type="InterPro" id="IPR018312">
    <property type="entry name" value="Chromosome_initiator_DnaA_CS"/>
</dbReference>
<keyword evidence="7 8" id="KW-0238">DNA-binding</keyword>
<evidence type="ECO:0000256" key="11">
    <source>
        <dbReference type="RuleBase" id="RU004227"/>
    </source>
</evidence>
<dbReference type="PRINTS" id="PR00051">
    <property type="entry name" value="DNAA"/>
</dbReference>
<feature type="region of interest" description="Domain I, interacts with DnaA modulators" evidence="8">
    <location>
        <begin position="1"/>
        <end position="88"/>
    </location>
</feature>
<dbReference type="Gene3D" id="1.10.1750.10">
    <property type="match status" value="1"/>
</dbReference>
<feature type="binding site" evidence="8">
    <location>
        <position position="165"/>
    </location>
    <ligand>
        <name>ATP</name>
        <dbReference type="ChEBI" id="CHEBI:30616"/>
    </ligand>
</feature>
<evidence type="ECO:0000256" key="1">
    <source>
        <dbReference type="ARBA" id="ARBA00006583"/>
    </source>
</evidence>
<sequence>MDELWRNVLEELKLDPSFATTHKMFLSDSELISIKNGVAHISVRNSFALSQLKKERFYNKIKNSLINHGATIDKLEFPVMSSNSKNKKTSELSKKTKKISAQDLISKNNKTKKNISVNSNLNPKFTFDNFIVGSSNDLAFFSAQAVAKNPGGEKYNPLYFYGGSGLGKTHLMQAIGNEIKRNNPNLSVLYITIENFYRDYIENVYSKKQGYAEKYRNVDVLIIDDMQFITGKEKTQEEFFHTFNELYNANKQIIISSDRAPSIIHKLTDRLKSRFESGMVVDIQLPDLEMRQAIIEFKSEASGNRLEPDVSLFLAENIRTNIREIEGTVNQLLAMAEFRHEKPDIELAKGMIQRDSRISRPQHLNYKKIIDKTCKFYNVPKDDILSKSRMKEINHARQVACYLMKYELKMSFPQIGKIFSRDHSTIMNGVSKIEKYIKLDLEMRNQIQDLMDLLHE</sequence>
<comment type="function">
    <text evidence="8 10">Plays an essential role in the initiation and regulation of chromosomal replication. ATP-DnaA binds to the origin of replication (oriC) to initiate formation of the DNA replication initiation complex once per cell cycle. Binds the DnaA box (a 9 base pair repeat at the origin) and separates the double-stranded (ds)DNA. Forms a right-handed helical filament on oriC DNA; dsDNA binds to the exterior of the filament while single-stranded (ss)DNA is stabiized in the filament's interior. The ATP-DnaA-oriC complex binds and stabilizes one strand of the AT-rich DNA unwinding element (DUE), permitting loading of DNA polymerase. After initiation quickly degrades to an ADP-DnaA complex that is not apt for DNA replication. Binds acidic phospholipids.</text>
</comment>
<proteinExistence type="inferred from homology"/>
<evidence type="ECO:0000256" key="10">
    <source>
        <dbReference type="RuleBase" id="RU000577"/>
    </source>
</evidence>
<dbReference type="Gene3D" id="1.10.8.60">
    <property type="match status" value="1"/>
</dbReference>
<organism evidence="14 15">
    <name type="scientific">Candidatus Nanogingivalis gingivitcus</name>
    <dbReference type="NCBI Taxonomy" id="2171992"/>
    <lineage>
        <taxon>Bacteria</taxon>
        <taxon>Candidatus Saccharimonadota</taxon>
        <taxon>Candidatus Nanosyncoccalia</taxon>
        <taxon>Candidatus Nanogingivales</taxon>
        <taxon>Candidatus Nanogingivalaceae</taxon>
        <taxon>Candidatus Nanogingivalis</taxon>
    </lineage>
</organism>
<dbReference type="PANTHER" id="PTHR30050:SF2">
    <property type="entry name" value="CHROMOSOMAL REPLICATION INITIATOR PROTEIN DNAA"/>
    <property type="match status" value="1"/>
</dbReference>
<keyword evidence="4 8" id="KW-0547">Nucleotide-binding</keyword>
<name>A0ABY0FH33_9BACT</name>
<reference evidence="14 15" key="1">
    <citation type="journal article" date="2018" name="bioRxiv">
        <title>Evidence of independent acquisition and adaption of ultra-small bacteria to human hosts across the highly diverse yet reduced genomes of the phylum Saccharibacteria.</title>
        <authorList>
            <person name="McLean J.S."/>
            <person name="Bor B."/>
            <person name="To T.T."/>
            <person name="Liu Q."/>
            <person name="Kearns K.A."/>
            <person name="Solden L.M."/>
            <person name="Wrighton K.C."/>
            <person name="He X."/>
            <person name="Shi W."/>
        </authorList>
    </citation>
    <scope>NUCLEOTIDE SEQUENCE [LARGE SCALE GENOMIC DNA]</scope>
    <source>
        <strain evidence="14 15">TM7_CMJM_G6_1_HOT_870</strain>
    </source>
</reference>
<comment type="domain">
    <text evidence="8">Domain I is involved in oligomerization and binding regulators, domain II is flexibile and of varying length in different bacteria, domain III forms the AAA+ region, while domain IV binds dsDNA.</text>
</comment>
<comment type="caution">
    <text evidence="14">The sequence shown here is derived from an EMBL/GenBank/DDBJ whole genome shotgun (WGS) entry which is preliminary data.</text>
</comment>
<dbReference type="HAMAP" id="MF_00377">
    <property type="entry name" value="DnaA_bact"/>
    <property type="match status" value="1"/>
</dbReference>
<dbReference type="InterPro" id="IPR010921">
    <property type="entry name" value="Trp_repressor/repl_initiator"/>
</dbReference>
<evidence type="ECO:0000256" key="3">
    <source>
        <dbReference type="ARBA" id="ARBA00022705"/>
    </source>
</evidence>
<evidence type="ECO:0000256" key="8">
    <source>
        <dbReference type="HAMAP-Rule" id="MF_00377"/>
    </source>
</evidence>
<evidence type="ECO:0000259" key="12">
    <source>
        <dbReference type="SMART" id="SM00382"/>
    </source>
</evidence>
<dbReference type="SMART" id="SM00760">
    <property type="entry name" value="Bac_DnaA_C"/>
    <property type="match status" value="1"/>
</dbReference>
<dbReference type="InterPro" id="IPR038454">
    <property type="entry name" value="DnaA_N_sf"/>
</dbReference>
<evidence type="ECO:0000256" key="2">
    <source>
        <dbReference type="ARBA" id="ARBA00022490"/>
    </source>
</evidence>
<reference evidence="14 15" key="2">
    <citation type="journal article" date="2020" name="Cell Rep.">
        <title>Acquisition and Adaptation of Ultra-small Parasitic Reduced Genome Bacteria to Mammalian Hosts.</title>
        <authorList>
            <person name="McLean J.S."/>
            <person name="Bor B."/>
            <person name="Kerns K.A."/>
            <person name="Liu Q."/>
            <person name="To T.T."/>
            <person name="Solden L."/>
            <person name="Hendrickson E.L."/>
            <person name="Wrighton K."/>
            <person name="Shi W."/>
            <person name="He X."/>
        </authorList>
    </citation>
    <scope>NUCLEOTIDE SEQUENCE [LARGE SCALE GENOMIC DNA]</scope>
    <source>
        <strain evidence="14 15">TM7_CMJM_G6_1_HOT_870</strain>
    </source>
</reference>
<protein>
    <recommendedName>
        <fullName evidence="8 9">Chromosomal replication initiator protein DnaA</fullName>
    </recommendedName>
</protein>
<dbReference type="InterPro" id="IPR013159">
    <property type="entry name" value="DnaA_C"/>
</dbReference>